<gene>
    <name evidence="3" type="ORF">GSI_08801</name>
</gene>
<comment type="caution">
    <text evidence="3">The sequence shown here is derived from an EMBL/GenBank/DDBJ whole genome shotgun (WGS) entry which is preliminary data.</text>
</comment>
<feature type="domain" description="AB hydrolase-1" evidence="2">
    <location>
        <begin position="50"/>
        <end position="215"/>
    </location>
</feature>
<dbReference type="InterPro" id="IPR050266">
    <property type="entry name" value="AB_hydrolase_sf"/>
</dbReference>
<reference evidence="3 4" key="1">
    <citation type="journal article" date="2015" name="Sci. Rep.">
        <title>Chromosome-level genome map provides insights into diverse defense mechanisms in the medicinal fungus Ganoderma sinense.</title>
        <authorList>
            <person name="Zhu Y."/>
            <person name="Xu J."/>
            <person name="Sun C."/>
            <person name="Zhou S."/>
            <person name="Xu H."/>
            <person name="Nelson D.R."/>
            <person name="Qian J."/>
            <person name="Song J."/>
            <person name="Luo H."/>
            <person name="Xiang L."/>
            <person name="Li Y."/>
            <person name="Xu Z."/>
            <person name="Ji A."/>
            <person name="Wang L."/>
            <person name="Lu S."/>
            <person name="Hayward A."/>
            <person name="Sun W."/>
            <person name="Li X."/>
            <person name="Schwartz D.C."/>
            <person name="Wang Y."/>
            <person name="Chen S."/>
        </authorList>
    </citation>
    <scope>NUCLEOTIDE SEQUENCE [LARGE SCALE GENOMIC DNA]</scope>
    <source>
        <strain evidence="3 4">ZZ0214-1</strain>
    </source>
</reference>
<dbReference type="AlphaFoldDB" id="A0A2G8S4V2"/>
<evidence type="ECO:0000313" key="4">
    <source>
        <dbReference type="Proteomes" id="UP000230002"/>
    </source>
</evidence>
<dbReference type="EMBL" id="AYKW01000023">
    <property type="protein sequence ID" value="PIL28757.1"/>
    <property type="molecule type" value="Genomic_DNA"/>
</dbReference>
<dbReference type="InterPro" id="IPR000073">
    <property type="entry name" value="AB_hydrolase_1"/>
</dbReference>
<feature type="region of interest" description="Disordered" evidence="1">
    <location>
        <begin position="83"/>
        <end position="102"/>
    </location>
</feature>
<evidence type="ECO:0000259" key="2">
    <source>
        <dbReference type="Pfam" id="PF00561"/>
    </source>
</evidence>
<protein>
    <recommendedName>
        <fullName evidence="2">AB hydrolase-1 domain-containing protein</fullName>
    </recommendedName>
</protein>
<name>A0A2G8S4V2_9APHY</name>
<proteinExistence type="predicted"/>
<accession>A0A2G8S4V2</accession>
<dbReference type="GO" id="GO:0016020">
    <property type="term" value="C:membrane"/>
    <property type="evidence" value="ECO:0007669"/>
    <property type="project" value="TreeGrafter"/>
</dbReference>
<dbReference type="InterPro" id="IPR000639">
    <property type="entry name" value="Epox_hydrolase-like"/>
</dbReference>
<evidence type="ECO:0000256" key="1">
    <source>
        <dbReference type="SAM" id="MobiDB-lite"/>
    </source>
</evidence>
<dbReference type="GO" id="GO:0046464">
    <property type="term" value="P:acylglycerol catabolic process"/>
    <property type="evidence" value="ECO:0007669"/>
    <property type="project" value="TreeGrafter"/>
</dbReference>
<dbReference type="SUPFAM" id="SSF53474">
    <property type="entry name" value="alpha/beta-Hydrolases"/>
    <property type="match status" value="1"/>
</dbReference>
<dbReference type="PRINTS" id="PR00412">
    <property type="entry name" value="EPOXHYDRLASE"/>
</dbReference>
<dbReference type="GO" id="GO:0047372">
    <property type="term" value="F:monoacylglycerol lipase activity"/>
    <property type="evidence" value="ECO:0007669"/>
    <property type="project" value="TreeGrafter"/>
</dbReference>
<organism evidence="3 4">
    <name type="scientific">Ganoderma sinense ZZ0214-1</name>
    <dbReference type="NCBI Taxonomy" id="1077348"/>
    <lineage>
        <taxon>Eukaryota</taxon>
        <taxon>Fungi</taxon>
        <taxon>Dikarya</taxon>
        <taxon>Basidiomycota</taxon>
        <taxon>Agaricomycotina</taxon>
        <taxon>Agaricomycetes</taxon>
        <taxon>Polyporales</taxon>
        <taxon>Polyporaceae</taxon>
        <taxon>Ganoderma</taxon>
    </lineage>
</organism>
<dbReference type="STRING" id="1077348.A0A2G8S4V2"/>
<dbReference type="OrthoDB" id="6431331at2759"/>
<dbReference type="PANTHER" id="PTHR43798">
    <property type="entry name" value="MONOACYLGLYCEROL LIPASE"/>
    <property type="match status" value="1"/>
</dbReference>
<evidence type="ECO:0000313" key="3">
    <source>
        <dbReference type="EMBL" id="PIL28757.1"/>
    </source>
</evidence>
<sequence length="333" mass="37291">MTALTDIFTTAGFESTLIPIPPPEHDPTVSVEIYALRYRSPTGSANAKEPLLLLHGYPENSNIYRRLGPALAKSSGRDIVIADSRGSGQSSAPKVRNFSPGEEVPGEEVLRTRYSKREMARDMFHVMKHFGYDKFSVIGHDRGARVSHRMAADYPDAVVKVMLLDIAPTYDIFGKADATLALAFFHWFFLSQPYPFPEQMILENPSAYLQRLLGRFTKVDTQIFTPEVVDTYLQQLAAPERVHALTEDYRCSAPGGADLALDAADRAVGRKETQPFRVLWGKQGPNERLFGHEGMLALWRNVCVDVDGRAVDCGHYIPEERPDDVEREALAFF</sequence>
<keyword evidence="4" id="KW-1185">Reference proteome</keyword>
<dbReference type="Pfam" id="PF00561">
    <property type="entry name" value="Abhydrolase_1"/>
    <property type="match status" value="1"/>
</dbReference>
<dbReference type="PANTHER" id="PTHR43798:SF33">
    <property type="entry name" value="HYDROLASE, PUTATIVE (AFU_ORTHOLOGUE AFUA_2G14860)-RELATED"/>
    <property type="match status" value="1"/>
</dbReference>
<dbReference type="InterPro" id="IPR029058">
    <property type="entry name" value="AB_hydrolase_fold"/>
</dbReference>
<dbReference type="Proteomes" id="UP000230002">
    <property type="component" value="Unassembled WGS sequence"/>
</dbReference>
<dbReference type="Gene3D" id="3.40.50.1820">
    <property type="entry name" value="alpha/beta hydrolase"/>
    <property type="match status" value="1"/>
</dbReference>